<reference evidence="5 6" key="1">
    <citation type="submission" date="2017-07" db="EMBL/GenBank/DDBJ databases">
        <title>Draft whole genome sequences of clinical Proprionibacteriaceae strains.</title>
        <authorList>
            <person name="Bernier A.-M."/>
            <person name="Bernard K."/>
            <person name="Domingo M.-C."/>
        </authorList>
    </citation>
    <scope>NUCLEOTIDE SEQUENCE [LARGE SCALE GENOMIC DNA]</scope>
    <source>
        <strain evidence="5 6">NML 160184</strain>
    </source>
</reference>
<dbReference type="SUPFAM" id="SSF46785">
    <property type="entry name" value="Winged helix' DNA-binding domain"/>
    <property type="match status" value="1"/>
</dbReference>
<dbReference type="Gene3D" id="1.10.10.10">
    <property type="entry name" value="Winged helix-like DNA-binding domain superfamily/Winged helix DNA-binding domain"/>
    <property type="match status" value="1"/>
</dbReference>
<accession>A0A255EG78</accession>
<dbReference type="InterPro" id="IPR036390">
    <property type="entry name" value="WH_DNA-bd_sf"/>
</dbReference>
<dbReference type="Proteomes" id="UP000216533">
    <property type="component" value="Unassembled WGS sequence"/>
</dbReference>
<keyword evidence="3" id="KW-0804">Transcription</keyword>
<name>A0A255EG78_9ACTN</name>
<dbReference type="EMBL" id="NMVI01000005">
    <property type="protein sequence ID" value="OYN90538.1"/>
    <property type="molecule type" value="Genomic_DNA"/>
</dbReference>
<protein>
    <submittedName>
        <fullName evidence="5">MarR family transcriptional regulator</fullName>
    </submittedName>
</protein>
<dbReference type="PANTHER" id="PTHR33164">
    <property type="entry name" value="TRANSCRIPTIONAL REGULATOR, MARR FAMILY"/>
    <property type="match status" value="1"/>
</dbReference>
<dbReference type="PRINTS" id="PR00598">
    <property type="entry name" value="HTHMARR"/>
</dbReference>
<dbReference type="PANTHER" id="PTHR33164:SF104">
    <property type="entry name" value="TRANSCRIPTIONAL REGULATORY PROTEIN"/>
    <property type="match status" value="1"/>
</dbReference>
<dbReference type="PROSITE" id="PS01117">
    <property type="entry name" value="HTH_MARR_1"/>
    <property type="match status" value="1"/>
</dbReference>
<dbReference type="PROSITE" id="PS50995">
    <property type="entry name" value="HTH_MARR_2"/>
    <property type="match status" value="1"/>
</dbReference>
<gene>
    <name evidence="5" type="ORF">CGZ92_01080</name>
</gene>
<feature type="domain" description="HTH marR-type" evidence="4">
    <location>
        <begin position="1"/>
        <end position="135"/>
    </location>
</feature>
<keyword evidence="1" id="KW-0805">Transcription regulation</keyword>
<dbReference type="GO" id="GO:0006950">
    <property type="term" value="P:response to stress"/>
    <property type="evidence" value="ECO:0007669"/>
    <property type="project" value="TreeGrafter"/>
</dbReference>
<proteinExistence type="predicted"/>
<dbReference type="InterPro" id="IPR000835">
    <property type="entry name" value="HTH_MarR-typ"/>
</dbReference>
<evidence type="ECO:0000256" key="3">
    <source>
        <dbReference type="ARBA" id="ARBA00023163"/>
    </source>
</evidence>
<dbReference type="SMART" id="SM00347">
    <property type="entry name" value="HTH_MARR"/>
    <property type="match status" value="1"/>
</dbReference>
<evidence type="ECO:0000259" key="4">
    <source>
        <dbReference type="PROSITE" id="PS50995"/>
    </source>
</evidence>
<evidence type="ECO:0000313" key="6">
    <source>
        <dbReference type="Proteomes" id="UP000216533"/>
    </source>
</evidence>
<keyword evidence="2" id="KW-0238">DNA-binding</keyword>
<dbReference type="InterPro" id="IPR036388">
    <property type="entry name" value="WH-like_DNA-bd_sf"/>
</dbReference>
<dbReference type="GO" id="GO:0003677">
    <property type="term" value="F:DNA binding"/>
    <property type="evidence" value="ECO:0007669"/>
    <property type="project" value="UniProtKB-KW"/>
</dbReference>
<evidence type="ECO:0000313" key="5">
    <source>
        <dbReference type="EMBL" id="OYN90538.1"/>
    </source>
</evidence>
<evidence type="ECO:0000256" key="2">
    <source>
        <dbReference type="ARBA" id="ARBA00023125"/>
    </source>
</evidence>
<dbReference type="Pfam" id="PF12802">
    <property type="entry name" value="MarR_2"/>
    <property type="match status" value="1"/>
</dbReference>
<evidence type="ECO:0000256" key="1">
    <source>
        <dbReference type="ARBA" id="ARBA00023015"/>
    </source>
</evidence>
<dbReference type="InterPro" id="IPR039422">
    <property type="entry name" value="MarR/SlyA-like"/>
</dbReference>
<dbReference type="AlphaFoldDB" id="A0A255EG78"/>
<sequence length="135" mass="14742">MAVLSRVHRISQQLAQLRATAYAKHDLEIWEFDVLAALRRTGEPYTRSPGQLVAETHVTSGTMTNRVGRLLARGLVERSSHPSDKRGVVVRLTPAGLDLVDGAISDLLDAERELLADMSAADQQTLAGLLSRLMV</sequence>
<comment type="caution">
    <text evidence="5">The sequence shown here is derived from an EMBL/GenBank/DDBJ whole genome shotgun (WGS) entry which is preliminary data.</text>
</comment>
<dbReference type="InterPro" id="IPR023187">
    <property type="entry name" value="Tscrpt_reg_MarR-type_CS"/>
</dbReference>
<organism evidence="5 6">
    <name type="scientific">Parenemella sanctibonifatiensis</name>
    <dbReference type="NCBI Taxonomy" id="2016505"/>
    <lineage>
        <taxon>Bacteria</taxon>
        <taxon>Bacillati</taxon>
        <taxon>Actinomycetota</taxon>
        <taxon>Actinomycetes</taxon>
        <taxon>Propionibacteriales</taxon>
        <taxon>Propionibacteriaceae</taxon>
        <taxon>Parenemella</taxon>
    </lineage>
</organism>
<dbReference type="GO" id="GO:0003700">
    <property type="term" value="F:DNA-binding transcription factor activity"/>
    <property type="evidence" value="ECO:0007669"/>
    <property type="project" value="InterPro"/>
</dbReference>